<keyword evidence="2" id="KW-1185">Reference proteome</keyword>
<gene>
    <name evidence="1" type="ORF">R2363_30410</name>
</gene>
<sequence length="125" mass="13025">MPEPLPADVADVLAELLDPADPVHAVLLGQVPHLRVTGRCGCGCGTADFVLDTGEVEPAPTGDGPGTVVAAEAPLLTETGECPGEVLVFTQGGYLSWLEVCSWSDDIEVTLAAARDWLRAARRTS</sequence>
<evidence type="ECO:0000313" key="1">
    <source>
        <dbReference type="EMBL" id="MDX2296479.1"/>
    </source>
</evidence>
<reference evidence="1 2" key="1">
    <citation type="submission" date="2023-10" db="EMBL/GenBank/DDBJ databases">
        <authorList>
            <person name="Wang X.X."/>
        </authorList>
    </citation>
    <scope>NUCLEOTIDE SEQUENCE [LARGE SCALE GENOMIC DNA]</scope>
    <source>
        <strain evidence="1 2">NBRC 12816</strain>
    </source>
</reference>
<accession>A0ABU4KG31</accession>
<evidence type="ECO:0008006" key="3">
    <source>
        <dbReference type="Google" id="ProtNLM"/>
    </source>
</evidence>
<dbReference type="EMBL" id="JAWJZF010000492">
    <property type="protein sequence ID" value="MDX2296479.1"/>
    <property type="molecule type" value="Genomic_DNA"/>
</dbReference>
<comment type="caution">
    <text evidence="1">The sequence shown here is derived from an EMBL/GenBank/DDBJ whole genome shotgun (WGS) entry which is preliminary data.</text>
</comment>
<evidence type="ECO:0000313" key="2">
    <source>
        <dbReference type="Proteomes" id="UP001278571"/>
    </source>
</evidence>
<name>A0ABU4KG31_9ACTN</name>
<proteinExistence type="predicted"/>
<organism evidence="1 2">
    <name type="scientific">Streptomyces roseolus</name>
    <dbReference type="NCBI Taxonomy" id="67358"/>
    <lineage>
        <taxon>Bacteria</taxon>
        <taxon>Bacillati</taxon>
        <taxon>Actinomycetota</taxon>
        <taxon>Actinomycetes</taxon>
        <taxon>Kitasatosporales</taxon>
        <taxon>Streptomycetaceae</taxon>
        <taxon>Streptomyces</taxon>
    </lineage>
</organism>
<protein>
    <recommendedName>
        <fullName evidence="3">SRCR domain-containing protein</fullName>
    </recommendedName>
</protein>
<dbReference type="RefSeq" id="WP_319012644.1">
    <property type="nucleotide sequence ID" value="NZ_JAWJZF010000492.1"/>
</dbReference>
<dbReference type="Proteomes" id="UP001278571">
    <property type="component" value="Unassembled WGS sequence"/>
</dbReference>